<dbReference type="AlphaFoldDB" id="A0A4V2YYH0"/>
<evidence type="ECO:0000313" key="2">
    <source>
        <dbReference type="Proteomes" id="UP000294513"/>
    </source>
</evidence>
<dbReference type="EMBL" id="SMKU01000036">
    <property type="protein sequence ID" value="TDD93017.1"/>
    <property type="molecule type" value="Genomic_DNA"/>
</dbReference>
<keyword evidence="2" id="KW-1185">Reference proteome</keyword>
<comment type="caution">
    <text evidence="1">The sequence shown here is derived from an EMBL/GenBank/DDBJ whole genome shotgun (WGS) entry which is preliminary data.</text>
</comment>
<gene>
    <name evidence="1" type="ORF">E1298_10400</name>
</gene>
<protein>
    <submittedName>
        <fullName evidence="1">Uncharacterized protein</fullName>
    </submittedName>
</protein>
<dbReference type="RefSeq" id="WP_131891762.1">
    <property type="nucleotide sequence ID" value="NZ_SMKU01000036.1"/>
</dbReference>
<dbReference type="Proteomes" id="UP000294513">
    <property type="component" value="Unassembled WGS sequence"/>
</dbReference>
<sequence length="141" mass="15508">MLLVAMVPANASAEDTAVLRPRQVATAPPADGQAAARARWFTLWAGQKRVNRLSGWTTPSRKSKRRVLQAIVKCSSGSTVGTWLYHKVGGNWRLKKVNGPRACNGRPIYTRISDAKVGRSYRLFIGVKRTQTVKAGLQNYG</sequence>
<accession>A0A4V2YYH0</accession>
<proteinExistence type="predicted"/>
<reference evidence="1 2" key="1">
    <citation type="submission" date="2019-03" db="EMBL/GenBank/DDBJ databases">
        <title>Draft genome sequences of novel Actinobacteria.</title>
        <authorList>
            <person name="Sahin N."/>
            <person name="Ay H."/>
            <person name="Saygin H."/>
        </authorList>
    </citation>
    <scope>NUCLEOTIDE SEQUENCE [LARGE SCALE GENOMIC DNA]</scope>
    <source>
        <strain evidence="1 2">H3C3</strain>
    </source>
</reference>
<organism evidence="1 2">
    <name type="scientific">Actinomadura rubrisoli</name>
    <dbReference type="NCBI Taxonomy" id="2530368"/>
    <lineage>
        <taxon>Bacteria</taxon>
        <taxon>Bacillati</taxon>
        <taxon>Actinomycetota</taxon>
        <taxon>Actinomycetes</taxon>
        <taxon>Streptosporangiales</taxon>
        <taxon>Thermomonosporaceae</taxon>
        <taxon>Actinomadura</taxon>
    </lineage>
</organism>
<evidence type="ECO:0000313" key="1">
    <source>
        <dbReference type="EMBL" id="TDD93017.1"/>
    </source>
</evidence>
<name>A0A4V2YYH0_9ACTN</name>